<protein>
    <submittedName>
        <fullName evidence="7">Copper-resistance protein, CopA family</fullName>
    </submittedName>
</protein>
<dbReference type="Pfam" id="PF00394">
    <property type="entry name" value="Cu-oxidase"/>
    <property type="match status" value="1"/>
</dbReference>
<dbReference type="OrthoDB" id="9757546at2"/>
<proteinExistence type="predicted"/>
<evidence type="ECO:0000259" key="4">
    <source>
        <dbReference type="Pfam" id="PF00394"/>
    </source>
</evidence>
<dbReference type="NCBIfam" id="TIGR01480">
    <property type="entry name" value="copper_res_A"/>
    <property type="match status" value="1"/>
</dbReference>
<dbReference type="Gene3D" id="2.60.40.420">
    <property type="entry name" value="Cupredoxins - blue copper proteins"/>
    <property type="match status" value="3"/>
</dbReference>
<dbReference type="GO" id="GO:0042597">
    <property type="term" value="C:periplasmic space"/>
    <property type="evidence" value="ECO:0007669"/>
    <property type="project" value="InterPro"/>
</dbReference>
<dbReference type="InterPro" id="IPR002355">
    <property type="entry name" value="Cu_oxidase_Cu_BS"/>
</dbReference>
<dbReference type="GO" id="GO:0005507">
    <property type="term" value="F:copper ion binding"/>
    <property type="evidence" value="ECO:0007669"/>
    <property type="project" value="InterPro"/>
</dbReference>
<dbReference type="CDD" id="cd13848">
    <property type="entry name" value="CuRO_1_CopA"/>
    <property type="match status" value="1"/>
</dbReference>
<evidence type="ECO:0000256" key="1">
    <source>
        <dbReference type="ARBA" id="ARBA00022723"/>
    </source>
</evidence>
<dbReference type="InterPro" id="IPR034282">
    <property type="entry name" value="CuRO_2_CopA"/>
</dbReference>
<keyword evidence="3" id="KW-0186">Copper</keyword>
<dbReference type="PROSITE" id="PS00080">
    <property type="entry name" value="MULTICOPPER_OXIDASE2"/>
    <property type="match status" value="1"/>
</dbReference>
<dbReference type="InterPro" id="IPR008972">
    <property type="entry name" value="Cupredoxin"/>
</dbReference>
<keyword evidence="1" id="KW-0479">Metal-binding</keyword>
<name>A0A1I0I9J0_9GAMM</name>
<reference evidence="8" key="1">
    <citation type="submission" date="2016-10" db="EMBL/GenBank/DDBJ databases">
        <authorList>
            <person name="Varghese N."/>
            <person name="Submissions S."/>
        </authorList>
    </citation>
    <scope>NUCLEOTIDE SEQUENCE [LARGE SCALE GENOMIC DNA]</scope>
    <source>
        <strain evidence="8">CGMCC 1.6489</strain>
    </source>
</reference>
<dbReference type="InterPro" id="IPR006376">
    <property type="entry name" value="Cu-R_CopA"/>
</dbReference>
<dbReference type="GO" id="GO:0016491">
    <property type="term" value="F:oxidoreductase activity"/>
    <property type="evidence" value="ECO:0007669"/>
    <property type="project" value="UniProtKB-KW"/>
</dbReference>
<accession>A0A1I0I9J0</accession>
<dbReference type="InterPro" id="IPR034284">
    <property type="entry name" value="CuRO_1_CopA"/>
</dbReference>
<dbReference type="InterPro" id="IPR011706">
    <property type="entry name" value="Cu-oxidase_C"/>
</dbReference>
<dbReference type="InterPro" id="IPR001117">
    <property type="entry name" value="Cu-oxidase_2nd"/>
</dbReference>
<sequence length="621" mass="68863">MSDRHFYAGMSRRRLIQGAATMGLLAGFDSLLPAYARGQLDNTNAFHTVRNGADIYDLTVARTPLKIGGTVSEQPITINGTLPAPLVRLKQGREAILRVTNTLPEATSIHWHGLILPYQMDGVPGVSFPGIMPGETFEYRFPVEQHGTYWYHSHSGLQEQLGHYGPIIIDPAEPESVAYDREYVVVLSDWTFDSPDDVFRNLKVAEGYYNYNQRTVGDFFKDVETMGWDAAWSKAGMWGRMRMSPRDILDVTGSEYTYLMNGSPSASNWTGLFRPGEKIRLRFINASAMTFFDVRVPGLPMTVISADGQPVQPVETDEFRIGVAETYDVIVQPTDTAHTVFAQSQDRSGYVRGTLATRKGMEAPVPPMYPRTERGMAAMGMGAMSMGAMGKDGDMNMDSGMDMGGKMEMMSGSNDKAHGQMMMNGADSGMNKMSSDKATMNEVPTAGRPISHGPDNHGPGAAMVASSPQSRLDDPGVGFETANHRVLTYSQLQSIEGWPDKRPAEREVELHLTGNMERYMWSFDGKKFSEVDGPVKFYHGERLRLILVNDSMMDHPIHLHGMWMELETGAGEYRPRKHTISVKPGERVSALITADAPGDWAFHCHLLYHMDAGMFRVVSVV</sequence>
<dbReference type="EMBL" id="FOHZ01000050">
    <property type="protein sequence ID" value="SET93259.1"/>
    <property type="molecule type" value="Genomic_DNA"/>
</dbReference>
<dbReference type="CDD" id="cd13874">
    <property type="entry name" value="CuRO_2_CopA"/>
    <property type="match status" value="1"/>
</dbReference>
<dbReference type="Pfam" id="PF07731">
    <property type="entry name" value="Cu-oxidase_2"/>
    <property type="match status" value="1"/>
</dbReference>
<dbReference type="PANTHER" id="PTHR11709">
    <property type="entry name" value="MULTI-COPPER OXIDASE"/>
    <property type="match status" value="1"/>
</dbReference>
<keyword evidence="2" id="KW-0560">Oxidoreductase</keyword>
<evidence type="ECO:0000256" key="3">
    <source>
        <dbReference type="ARBA" id="ARBA00023008"/>
    </source>
</evidence>
<dbReference type="AlphaFoldDB" id="A0A1I0I9J0"/>
<dbReference type="InterPro" id="IPR045087">
    <property type="entry name" value="Cu-oxidase_fam"/>
</dbReference>
<gene>
    <name evidence="7" type="ORF">SAMN04487962_1506</name>
</gene>
<evidence type="ECO:0000313" key="7">
    <source>
        <dbReference type="EMBL" id="SET93259.1"/>
    </source>
</evidence>
<keyword evidence="8" id="KW-1185">Reference proteome</keyword>
<dbReference type="InterPro" id="IPR011707">
    <property type="entry name" value="Cu-oxidase-like_N"/>
</dbReference>
<dbReference type="Proteomes" id="UP000198762">
    <property type="component" value="Unassembled WGS sequence"/>
</dbReference>
<organism evidence="7 8">
    <name type="scientific">Marinobacter segnicrescens</name>
    <dbReference type="NCBI Taxonomy" id="430453"/>
    <lineage>
        <taxon>Bacteria</taxon>
        <taxon>Pseudomonadati</taxon>
        <taxon>Pseudomonadota</taxon>
        <taxon>Gammaproteobacteria</taxon>
        <taxon>Pseudomonadales</taxon>
        <taxon>Marinobacteraceae</taxon>
        <taxon>Marinobacter</taxon>
    </lineage>
</organism>
<evidence type="ECO:0000313" key="8">
    <source>
        <dbReference type="Proteomes" id="UP000198762"/>
    </source>
</evidence>
<dbReference type="PANTHER" id="PTHR11709:SF394">
    <property type="entry name" value="FI03373P-RELATED"/>
    <property type="match status" value="1"/>
</dbReference>
<dbReference type="SUPFAM" id="SSF49503">
    <property type="entry name" value="Cupredoxins"/>
    <property type="match status" value="3"/>
</dbReference>
<dbReference type="InterPro" id="IPR034279">
    <property type="entry name" value="CuRO_3_CopA"/>
</dbReference>
<feature type="domain" description="Plastocyanin-like" evidence="6">
    <location>
        <begin position="60"/>
        <end position="172"/>
    </location>
</feature>
<evidence type="ECO:0000256" key="2">
    <source>
        <dbReference type="ARBA" id="ARBA00023002"/>
    </source>
</evidence>
<dbReference type="CDD" id="cd13896">
    <property type="entry name" value="CuRO_3_CopA"/>
    <property type="match status" value="1"/>
</dbReference>
<dbReference type="InterPro" id="IPR006311">
    <property type="entry name" value="TAT_signal"/>
</dbReference>
<dbReference type="STRING" id="430453.SAMN04487962_1506"/>
<dbReference type="Pfam" id="PF07732">
    <property type="entry name" value="Cu-oxidase_3"/>
    <property type="match status" value="1"/>
</dbReference>
<feature type="domain" description="Plastocyanin-like" evidence="5">
    <location>
        <begin position="502"/>
        <end position="620"/>
    </location>
</feature>
<evidence type="ECO:0000259" key="6">
    <source>
        <dbReference type="Pfam" id="PF07732"/>
    </source>
</evidence>
<evidence type="ECO:0000259" key="5">
    <source>
        <dbReference type="Pfam" id="PF07731"/>
    </source>
</evidence>
<dbReference type="PROSITE" id="PS51318">
    <property type="entry name" value="TAT"/>
    <property type="match status" value="1"/>
</dbReference>
<feature type="domain" description="Plastocyanin-like" evidence="4">
    <location>
        <begin position="183"/>
        <end position="342"/>
    </location>
</feature>